<keyword evidence="1" id="KW-1133">Transmembrane helix</keyword>
<dbReference type="Proteomes" id="UP001556367">
    <property type="component" value="Unassembled WGS sequence"/>
</dbReference>
<evidence type="ECO:0000313" key="3">
    <source>
        <dbReference type="Proteomes" id="UP001556367"/>
    </source>
</evidence>
<keyword evidence="1" id="KW-0472">Membrane</keyword>
<sequence>MALSLAQLINEIRSTYLLGGIIFASPLYGIAVSQAVFYYRHFRKDSLYLKVTVREFGLLTVITAQALVQVAFLVILETVWTFIFISAIYHAAFIKIFGRATVNVPIALVVRPQLFSMKDIIPIVTLRIG</sequence>
<organism evidence="2 3">
    <name type="scientific">Hohenbuehelia grisea</name>
    <dbReference type="NCBI Taxonomy" id="104357"/>
    <lineage>
        <taxon>Eukaryota</taxon>
        <taxon>Fungi</taxon>
        <taxon>Dikarya</taxon>
        <taxon>Basidiomycota</taxon>
        <taxon>Agaricomycotina</taxon>
        <taxon>Agaricomycetes</taxon>
        <taxon>Agaricomycetidae</taxon>
        <taxon>Agaricales</taxon>
        <taxon>Pleurotineae</taxon>
        <taxon>Pleurotaceae</taxon>
        <taxon>Hohenbuehelia</taxon>
    </lineage>
</organism>
<name>A0ABR3JTA5_9AGAR</name>
<protein>
    <recommendedName>
        <fullName evidence="4">Tic20 family protein Ycf60</fullName>
    </recommendedName>
</protein>
<proteinExistence type="predicted"/>
<reference evidence="3" key="1">
    <citation type="submission" date="2024-06" db="EMBL/GenBank/DDBJ databases">
        <title>Multi-omics analyses provide insights into the biosynthesis of the anticancer antibiotic pleurotin in Hohenbuehelia grisea.</title>
        <authorList>
            <person name="Weaver J.A."/>
            <person name="Alberti F."/>
        </authorList>
    </citation>
    <scope>NUCLEOTIDE SEQUENCE [LARGE SCALE GENOMIC DNA]</scope>
    <source>
        <strain evidence="3">T-177</strain>
    </source>
</reference>
<evidence type="ECO:0000313" key="2">
    <source>
        <dbReference type="EMBL" id="KAL0959069.1"/>
    </source>
</evidence>
<keyword evidence="1" id="KW-0812">Transmembrane</keyword>
<feature type="transmembrane region" description="Helical" evidence="1">
    <location>
        <begin position="16"/>
        <end position="39"/>
    </location>
</feature>
<evidence type="ECO:0008006" key="4">
    <source>
        <dbReference type="Google" id="ProtNLM"/>
    </source>
</evidence>
<evidence type="ECO:0000256" key="1">
    <source>
        <dbReference type="SAM" id="Phobius"/>
    </source>
</evidence>
<comment type="caution">
    <text evidence="2">The sequence shown here is derived from an EMBL/GenBank/DDBJ whole genome shotgun (WGS) entry which is preliminary data.</text>
</comment>
<gene>
    <name evidence="2" type="ORF">HGRIS_014369</name>
</gene>
<dbReference type="EMBL" id="JASNQZ010000003">
    <property type="protein sequence ID" value="KAL0959069.1"/>
    <property type="molecule type" value="Genomic_DNA"/>
</dbReference>
<accession>A0ABR3JTA5</accession>
<keyword evidence="3" id="KW-1185">Reference proteome</keyword>